<dbReference type="AlphaFoldDB" id="A0A3G9J2C8"/>
<dbReference type="GO" id="GO:0042956">
    <property type="term" value="P:maltodextrin transmembrane transport"/>
    <property type="evidence" value="ECO:0007669"/>
    <property type="project" value="TreeGrafter"/>
</dbReference>
<dbReference type="OrthoDB" id="9764072at2"/>
<comment type="similarity">
    <text evidence="1">Belongs to the bacterial solute-binding protein 1 family.</text>
</comment>
<dbReference type="PANTHER" id="PTHR30061:SF50">
    <property type="entry name" value="MALTOSE_MALTODEXTRIN-BINDING PERIPLASMIC PROTEIN"/>
    <property type="match status" value="1"/>
</dbReference>
<dbReference type="SUPFAM" id="SSF53850">
    <property type="entry name" value="Periplasmic binding protein-like II"/>
    <property type="match status" value="1"/>
</dbReference>
<dbReference type="CDD" id="cd13655">
    <property type="entry name" value="PBP2_oligosaccharide_1"/>
    <property type="match status" value="1"/>
</dbReference>
<dbReference type="GO" id="GO:0055052">
    <property type="term" value="C:ATP-binding cassette (ABC) transporter complex, substrate-binding subunit-containing"/>
    <property type="evidence" value="ECO:0007669"/>
    <property type="project" value="TreeGrafter"/>
</dbReference>
<dbReference type="RefSeq" id="WP_125118284.1">
    <property type="nucleotide sequence ID" value="NZ_AP019309.1"/>
</dbReference>
<evidence type="ECO:0000256" key="4">
    <source>
        <dbReference type="SAM" id="SignalP"/>
    </source>
</evidence>
<organism evidence="5 6">
    <name type="scientific">Intestinibaculum porci</name>
    <dbReference type="NCBI Taxonomy" id="2487118"/>
    <lineage>
        <taxon>Bacteria</taxon>
        <taxon>Bacillati</taxon>
        <taxon>Bacillota</taxon>
        <taxon>Erysipelotrichia</taxon>
        <taxon>Erysipelotrichales</taxon>
        <taxon>Erysipelotrichaceae</taxon>
        <taxon>Intestinibaculum</taxon>
    </lineage>
</organism>
<gene>
    <name evidence="5" type="ORF">SG0102_02640</name>
</gene>
<dbReference type="KEGG" id="ebm:SG0102_02640"/>
<feature type="signal peptide" evidence="4">
    <location>
        <begin position="1"/>
        <end position="20"/>
    </location>
</feature>
<dbReference type="InParanoid" id="A0A3G9J2C8"/>
<dbReference type="PROSITE" id="PS51257">
    <property type="entry name" value="PROKAR_LIPOPROTEIN"/>
    <property type="match status" value="1"/>
</dbReference>
<evidence type="ECO:0000256" key="2">
    <source>
        <dbReference type="ARBA" id="ARBA00022448"/>
    </source>
</evidence>
<evidence type="ECO:0000256" key="3">
    <source>
        <dbReference type="ARBA" id="ARBA00022729"/>
    </source>
</evidence>
<dbReference type="PANTHER" id="PTHR30061">
    <property type="entry name" value="MALTOSE-BINDING PERIPLASMIC PROTEIN"/>
    <property type="match status" value="1"/>
</dbReference>
<dbReference type="GO" id="GO:0015768">
    <property type="term" value="P:maltose transport"/>
    <property type="evidence" value="ECO:0007669"/>
    <property type="project" value="TreeGrafter"/>
</dbReference>
<reference evidence="5 6" key="1">
    <citation type="submission" date="2018-11" db="EMBL/GenBank/DDBJ databases">
        <title>Novel Erysipelotrichaceae bacterium isolated from small intestine of a swine.</title>
        <authorList>
            <person name="Kim J.S."/>
            <person name="Choe H."/>
            <person name="Lee Y.R."/>
            <person name="Kim K.M."/>
            <person name="Park D.S."/>
        </authorList>
    </citation>
    <scope>NUCLEOTIDE SEQUENCE [LARGE SCALE GENOMIC DNA]</scope>
    <source>
        <strain evidence="5 6">SG0102</strain>
    </source>
</reference>
<dbReference type="EMBL" id="AP019309">
    <property type="protein sequence ID" value="BBH25330.1"/>
    <property type="molecule type" value="Genomic_DNA"/>
</dbReference>
<sequence>MNTKKTLAAALAATTMFGLVGCGSSSSSNTTSTKKAEDKALTATMTVWSPQEDQSKANGNWLKKECEAFAKEHPKWKLTFKYGVCSEADAGKKVTQDVSGSADVYMYANDQLGTLIDAKALAQLGGDTLSEVKSTNSSTMLKSVTSDGKVYGIPFTGNTWFMYYNKAKFSSSDIKSLDTMLKKGKVAFPVSNSWYLGSFYVANGGTIFGDGSKAKKGIQFGGDKGYATTKTLVDLVNNKNFSDDANGSGLSALRNKKVDAYFSGSWDYDAVKKALGKNFGAAQLPTVKIDGKDQQLKSFAGSKAIGVNPNSKNMEVAVKLAAYLGGEKAQKDHYTLRSIIPCNTKLLKESDIKSDPLIAAQNNTINNTSILQPTITEMGNYWTPVETFGKALVAKQVNASNYKKKTDAFQKSLNTDVTK</sequence>
<dbReference type="Proteomes" id="UP000268059">
    <property type="component" value="Chromosome"/>
</dbReference>
<dbReference type="GO" id="GO:1901982">
    <property type="term" value="F:maltose binding"/>
    <property type="evidence" value="ECO:0007669"/>
    <property type="project" value="TreeGrafter"/>
</dbReference>
<evidence type="ECO:0000256" key="1">
    <source>
        <dbReference type="ARBA" id="ARBA00008520"/>
    </source>
</evidence>
<dbReference type="Pfam" id="PF13416">
    <property type="entry name" value="SBP_bac_8"/>
    <property type="match status" value="1"/>
</dbReference>
<name>A0A3G9J2C8_9FIRM</name>
<accession>A0A3G9J2C8</accession>
<proteinExistence type="inferred from homology"/>
<evidence type="ECO:0000313" key="6">
    <source>
        <dbReference type="Proteomes" id="UP000268059"/>
    </source>
</evidence>
<dbReference type="InterPro" id="IPR006059">
    <property type="entry name" value="SBP"/>
</dbReference>
<keyword evidence="3 4" id="KW-0732">Signal</keyword>
<protein>
    <submittedName>
        <fullName evidence="5">ABC transporter substrate-binding protein</fullName>
    </submittedName>
</protein>
<dbReference type="Gene3D" id="3.40.190.10">
    <property type="entry name" value="Periplasmic binding protein-like II"/>
    <property type="match status" value="2"/>
</dbReference>
<feature type="chain" id="PRO_5038750230" evidence="4">
    <location>
        <begin position="21"/>
        <end position="419"/>
    </location>
</feature>
<keyword evidence="6" id="KW-1185">Reference proteome</keyword>
<keyword evidence="2" id="KW-0813">Transport</keyword>
<evidence type="ECO:0000313" key="5">
    <source>
        <dbReference type="EMBL" id="BBH25330.1"/>
    </source>
</evidence>
<dbReference type="FunCoup" id="A0A3G9J2C8">
    <property type="interactions" value="94"/>
</dbReference>